<comment type="caution">
    <text evidence="1">The sequence shown here is derived from an EMBL/GenBank/DDBJ whole genome shotgun (WGS) entry which is preliminary data.</text>
</comment>
<dbReference type="Proteomes" id="UP000827284">
    <property type="component" value="Unassembled WGS sequence"/>
</dbReference>
<name>A0A9P3HJR4_9FUNG</name>
<organism evidence="1 2">
    <name type="scientific">Entomortierella parvispora</name>
    <dbReference type="NCBI Taxonomy" id="205924"/>
    <lineage>
        <taxon>Eukaryota</taxon>
        <taxon>Fungi</taxon>
        <taxon>Fungi incertae sedis</taxon>
        <taxon>Mucoromycota</taxon>
        <taxon>Mortierellomycotina</taxon>
        <taxon>Mortierellomycetes</taxon>
        <taxon>Mortierellales</taxon>
        <taxon>Mortierellaceae</taxon>
        <taxon>Entomortierella</taxon>
    </lineage>
</organism>
<sequence length="74" mass="8108">MNHLTRQAQKAGPTSRRTLESGVYNSLGDFSSWTDWTNIVRQTGGMYKDPPCACIKKAQCTKQVTGFASGSLSH</sequence>
<reference evidence="1" key="2">
    <citation type="journal article" date="2022" name="Microbiol. Resour. Announc.">
        <title>Whole-Genome Sequence of Entomortierella parvispora E1425, a Mucoromycotan Fungus Associated with Burkholderiaceae-Related Endosymbiotic Bacteria.</title>
        <authorList>
            <person name="Herlambang A."/>
            <person name="Guo Y."/>
            <person name="Takashima Y."/>
            <person name="Narisawa K."/>
            <person name="Ohta H."/>
            <person name="Nishizawa T."/>
        </authorList>
    </citation>
    <scope>NUCLEOTIDE SEQUENCE</scope>
    <source>
        <strain evidence="1">E1425</strain>
    </source>
</reference>
<reference evidence="1" key="1">
    <citation type="submission" date="2021-11" db="EMBL/GenBank/DDBJ databases">
        <authorList>
            <person name="Herlambang A."/>
            <person name="Guo Y."/>
            <person name="Takashima Y."/>
            <person name="Nishizawa T."/>
        </authorList>
    </citation>
    <scope>NUCLEOTIDE SEQUENCE</scope>
    <source>
        <strain evidence="1">E1425</strain>
    </source>
</reference>
<protein>
    <submittedName>
        <fullName evidence="1">Uncharacterized protein</fullName>
    </submittedName>
</protein>
<dbReference type="EMBL" id="BQFW01000013">
    <property type="protein sequence ID" value="GJJ77552.1"/>
    <property type="molecule type" value="Genomic_DNA"/>
</dbReference>
<keyword evidence="2" id="KW-1185">Reference proteome</keyword>
<accession>A0A9P3HJR4</accession>
<evidence type="ECO:0000313" key="1">
    <source>
        <dbReference type="EMBL" id="GJJ77552.1"/>
    </source>
</evidence>
<evidence type="ECO:0000313" key="2">
    <source>
        <dbReference type="Proteomes" id="UP000827284"/>
    </source>
</evidence>
<proteinExistence type="predicted"/>
<dbReference type="AlphaFoldDB" id="A0A9P3HJR4"/>
<gene>
    <name evidence="1" type="ORF">EMPS_09911</name>
</gene>